<dbReference type="InterPro" id="IPR029063">
    <property type="entry name" value="SAM-dependent_MTases_sf"/>
</dbReference>
<dbReference type="PANTHER" id="PTHR11061:SF30">
    <property type="entry name" value="TRNA (URACIL(54)-C(5))-METHYLTRANSFERASE"/>
    <property type="match status" value="1"/>
</dbReference>
<accession>C1F225</accession>
<dbReference type="PROSITE" id="PS51687">
    <property type="entry name" value="SAM_MT_RNA_M5U"/>
    <property type="match status" value="1"/>
</dbReference>
<dbReference type="Gene3D" id="2.40.50.140">
    <property type="entry name" value="Nucleic acid-binding proteins"/>
    <property type="match status" value="1"/>
</dbReference>
<organism evidence="7 8">
    <name type="scientific">Acidobacterium capsulatum (strain ATCC 51196 / DSM 11244 / BCRC 80197 / JCM 7670 / NBRC 15755 / NCIMB 13165 / 161)</name>
    <dbReference type="NCBI Taxonomy" id="240015"/>
    <lineage>
        <taxon>Bacteria</taxon>
        <taxon>Pseudomonadati</taxon>
        <taxon>Acidobacteriota</taxon>
        <taxon>Terriglobia</taxon>
        <taxon>Terriglobales</taxon>
        <taxon>Acidobacteriaceae</taxon>
        <taxon>Acidobacterium</taxon>
    </lineage>
</organism>
<comment type="similarity">
    <text evidence="4">Belongs to the class I-like SAM-binding methyltransferase superfamily. RNA M5U methyltransferase family.</text>
</comment>
<dbReference type="Proteomes" id="UP000002207">
    <property type="component" value="Chromosome"/>
</dbReference>
<reference evidence="7 8" key="1">
    <citation type="journal article" date="2009" name="Appl. Environ. Microbiol.">
        <title>Three genomes from the phylum Acidobacteria provide insight into the lifestyles of these microorganisms in soils.</title>
        <authorList>
            <person name="Ward N.L."/>
            <person name="Challacombe J.F."/>
            <person name="Janssen P.H."/>
            <person name="Henrissat B."/>
            <person name="Coutinho P.M."/>
            <person name="Wu M."/>
            <person name="Xie G."/>
            <person name="Haft D.H."/>
            <person name="Sait M."/>
            <person name="Badger J."/>
            <person name="Barabote R.D."/>
            <person name="Bradley B."/>
            <person name="Brettin T.S."/>
            <person name="Brinkac L.M."/>
            <person name="Bruce D."/>
            <person name="Creasy T."/>
            <person name="Daugherty S.C."/>
            <person name="Davidsen T.M."/>
            <person name="DeBoy R.T."/>
            <person name="Detter J.C."/>
            <person name="Dodson R.J."/>
            <person name="Durkin A.S."/>
            <person name="Ganapathy A."/>
            <person name="Gwinn-Giglio M."/>
            <person name="Han C.S."/>
            <person name="Khouri H."/>
            <person name="Kiss H."/>
            <person name="Kothari S.P."/>
            <person name="Madupu R."/>
            <person name="Nelson K.E."/>
            <person name="Nelson W.C."/>
            <person name="Paulsen I."/>
            <person name="Penn K."/>
            <person name="Ren Q."/>
            <person name="Rosovitz M.J."/>
            <person name="Selengut J.D."/>
            <person name="Shrivastava S."/>
            <person name="Sullivan S.A."/>
            <person name="Tapia R."/>
            <person name="Thompson L.S."/>
            <person name="Watkins K.L."/>
            <person name="Yang Q."/>
            <person name="Yu C."/>
            <person name="Zafar N."/>
            <person name="Zhou L."/>
            <person name="Kuske C.R."/>
        </authorList>
    </citation>
    <scope>NUCLEOTIDE SEQUENCE [LARGE SCALE GENOMIC DNA]</scope>
    <source>
        <strain evidence="8">ATCC 51196 / DSM 11244 / BCRC 80197 / JCM 7670 / NBRC 15755 / NCIMB 13165 / 161</strain>
    </source>
</reference>
<dbReference type="InterPro" id="IPR002792">
    <property type="entry name" value="TRAM_dom"/>
</dbReference>
<dbReference type="KEGG" id="aca:ACP_2578"/>
<dbReference type="RefSeq" id="WP_015897646.1">
    <property type="nucleotide sequence ID" value="NC_012483.1"/>
</dbReference>
<dbReference type="PROSITE" id="PS01230">
    <property type="entry name" value="TRMA_1"/>
    <property type="match status" value="1"/>
</dbReference>
<evidence type="ECO:0000259" key="6">
    <source>
        <dbReference type="PROSITE" id="PS50926"/>
    </source>
</evidence>
<evidence type="ECO:0000256" key="4">
    <source>
        <dbReference type="PROSITE-ProRule" id="PRU01024"/>
    </source>
</evidence>
<dbReference type="SUPFAM" id="SSF53335">
    <property type="entry name" value="S-adenosyl-L-methionine-dependent methyltransferases"/>
    <property type="match status" value="1"/>
</dbReference>
<dbReference type="InterPro" id="IPR030390">
    <property type="entry name" value="MeTrfase_TrmA_AS"/>
</dbReference>
<dbReference type="AlphaFoldDB" id="C1F225"/>
<dbReference type="InterPro" id="IPR012340">
    <property type="entry name" value="NA-bd_OB-fold"/>
</dbReference>
<keyword evidence="1 4" id="KW-0489">Methyltransferase</keyword>
<evidence type="ECO:0000256" key="2">
    <source>
        <dbReference type="ARBA" id="ARBA00022679"/>
    </source>
</evidence>
<name>C1F225_ACIC5</name>
<feature type="binding site" evidence="4">
    <location>
        <position position="289"/>
    </location>
    <ligand>
        <name>S-adenosyl-L-methionine</name>
        <dbReference type="ChEBI" id="CHEBI:59789"/>
    </ligand>
</feature>
<protein>
    <submittedName>
        <fullName evidence="7">23S rRNA (Uracil-5-)-methyltransferase</fullName>
        <ecNumber evidence="7">2.1.1.-</ecNumber>
    </submittedName>
</protein>
<feature type="binding site" evidence="4">
    <location>
        <position position="357"/>
    </location>
    <ligand>
        <name>S-adenosyl-L-methionine</name>
        <dbReference type="ChEBI" id="CHEBI:59789"/>
    </ligand>
</feature>
<evidence type="ECO:0000313" key="8">
    <source>
        <dbReference type="Proteomes" id="UP000002207"/>
    </source>
</evidence>
<dbReference type="Gene3D" id="2.40.50.1070">
    <property type="match status" value="1"/>
</dbReference>
<keyword evidence="2 4" id="KW-0808">Transferase</keyword>
<dbReference type="OrthoDB" id="9804590at2"/>
<dbReference type="eggNOG" id="COG2265">
    <property type="taxonomic scope" value="Bacteria"/>
</dbReference>
<dbReference type="FunCoup" id="C1F225">
    <property type="interactions" value="439"/>
</dbReference>
<dbReference type="FunFam" id="2.40.50.140:FF:000097">
    <property type="entry name" value="23S rRNA (uracil(1939)-C(5))-methyltransferase RlmD"/>
    <property type="match status" value="1"/>
</dbReference>
<dbReference type="PROSITE" id="PS50926">
    <property type="entry name" value="TRAM"/>
    <property type="match status" value="1"/>
</dbReference>
<evidence type="ECO:0000256" key="1">
    <source>
        <dbReference type="ARBA" id="ARBA00022603"/>
    </source>
</evidence>
<evidence type="ECO:0000256" key="3">
    <source>
        <dbReference type="ARBA" id="ARBA00022691"/>
    </source>
</evidence>
<evidence type="ECO:0000256" key="5">
    <source>
        <dbReference type="PROSITE-ProRule" id="PRU10015"/>
    </source>
</evidence>
<feature type="binding site" evidence="4">
    <location>
        <position position="263"/>
    </location>
    <ligand>
        <name>S-adenosyl-L-methionine</name>
        <dbReference type="ChEBI" id="CHEBI:59789"/>
    </ligand>
</feature>
<dbReference type="GO" id="GO:0070475">
    <property type="term" value="P:rRNA base methylation"/>
    <property type="evidence" value="ECO:0007669"/>
    <property type="project" value="TreeGrafter"/>
</dbReference>
<gene>
    <name evidence="7" type="primary">rumA</name>
    <name evidence="7" type="ordered locus">ACP_2578</name>
</gene>
<proteinExistence type="inferred from homology"/>
<dbReference type="STRING" id="240015.ACP_2578"/>
<dbReference type="Pfam" id="PF05958">
    <property type="entry name" value="tRNA_U5-meth_tr"/>
    <property type="match status" value="1"/>
</dbReference>
<evidence type="ECO:0000313" key="7">
    <source>
        <dbReference type="EMBL" id="ACO34066.1"/>
    </source>
</evidence>
<keyword evidence="3 4" id="KW-0949">S-adenosyl-L-methionine</keyword>
<dbReference type="NCBIfam" id="TIGR00479">
    <property type="entry name" value="rumA"/>
    <property type="match status" value="1"/>
</dbReference>
<dbReference type="InterPro" id="IPR030391">
    <property type="entry name" value="MeTrfase_TrmA_CS"/>
</dbReference>
<dbReference type="InParanoid" id="C1F225"/>
<dbReference type="PROSITE" id="PS01231">
    <property type="entry name" value="TRMA_2"/>
    <property type="match status" value="1"/>
</dbReference>
<feature type="domain" description="TRAM" evidence="6">
    <location>
        <begin position="1"/>
        <end position="52"/>
    </location>
</feature>
<dbReference type="HOGENOM" id="CLU_014689_7_0_0"/>
<feature type="binding site" evidence="4">
    <location>
        <position position="310"/>
    </location>
    <ligand>
        <name>S-adenosyl-L-methionine</name>
        <dbReference type="ChEBI" id="CHEBI:59789"/>
    </ligand>
</feature>
<dbReference type="Gene3D" id="3.40.50.150">
    <property type="entry name" value="Vaccinia Virus protein VP39"/>
    <property type="match status" value="1"/>
</dbReference>
<sequence>MKVRIEKAIYGGAGLARHEGKAVFVERSLPGELVEAEIVTDKASYSEARVTEVLEPSAERVAAPCPYYGACGGCQYQHASEDEQLRMKAAILQETLERARLKDLPEIQVIAGEPWGYRNRIRLHVETKPFALGYRREQSHVTLPVEECRIAAPALVRAMQVLVEQCEAALAGWAREVELFTDDATELLLISVYADAATAKMQERLDALWERLQGALPEAAGCAAFALPAGKGFARRVATAGGPSLTYGAGGLQYRVSAGAFFQVNRFLVDRMVAAVCEARAGATAWDLYAGVGLFAKALVPRFEHVTAVEAAPESVADLRVNAPGARVVAATTLDFLRKAAQEAGKRKAAPDLVVADPPRAGLGKDVTALLGKIRPRHITYVSCDPATLSRDLFALLQSGYRFRSLHLLDMFPQTFHVETIAQLTLE</sequence>
<keyword evidence="8" id="KW-1185">Reference proteome</keyword>
<dbReference type="Pfam" id="PF01938">
    <property type="entry name" value="TRAM"/>
    <property type="match status" value="1"/>
</dbReference>
<feature type="active site" description="Nucleophile" evidence="4">
    <location>
        <position position="384"/>
    </location>
</feature>
<dbReference type="PANTHER" id="PTHR11061">
    <property type="entry name" value="RNA M5U METHYLTRANSFERASE"/>
    <property type="match status" value="1"/>
</dbReference>
<dbReference type="InterPro" id="IPR010280">
    <property type="entry name" value="U5_MeTrfase_fam"/>
</dbReference>
<feature type="active site" evidence="5">
    <location>
        <position position="384"/>
    </location>
</feature>
<dbReference type="GO" id="GO:0070041">
    <property type="term" value="F:rRNA (uridine-C5-)-methyltransferase activity"/>
    <property type="evidence" value="ECO:0007669"/>
    <property type="project" value="TreeGrafter"/>
</dbReference>
<dbReference type="EC" id="2.1.1.-" evidence="7"/>
<dbReference type="EMBL" id="CP001472">
    <property type="protein sequence ID" value="ACO34066.1"/>
    <property type="molecule type" value="Genomic_DNA"/>
</dbReference>
<dbReference type="SUPFAM" id="SSF50249">
    <property type="entry name" value="Nucleic acid-binding proteins"/>
    <property type="match status" value="1"/>
</dbReference>